<dbReference type="PROSITE" id="PS50113">
    <property type="entry name" value="PAC"/>
    <property type="match status" value="3"/>
</dbReference>
<dbReference type="Gene3D" id="2.10.70.100">
    <property type="match status" value="1"/>
</dbReference>
<feature type="domain" description="PAS" evidence="7">
    <location>
        <begin position="18"/>
        <end position="89"/>
    </location>
</feature>
<dbReference type="Pfam" id="PF00989">
    <property type="entry name" value="PAS"/>
    <property type="match status" value="1"/>
</dbReference>
<dbReference type="InterPro" id="IPR003661">
    <property type="entry name" value="HisK_dim/P_dom"/>
</dbReference>
<reference evidence="9 10" key="1">
    <citation type="journal article" date="2023" name="Antonie Van Leeuwenhoek">
        <title>Mesoterricola silvestris gen. nov., sp. nov., Mesoterricola sediminis sp. nov., Geothrix oryzae sp. nov., Geothrix edaphica sp. nov., Geothrix rubra sp. nov., and Geothrix limicola sp. nov., six novel members of Acidobacteriota isolated from soils.</title>
        <authorList>
            <person name="Itoh H."/>
            <person name="Sugisawa Y."/>
            <person name="Mise K."/>
            <person name="Xu Z."/>
            <person name="Kuniyasu M."/>
            <person name="Ushijima N."/>
            <person name="Kawano K."/>
            <person name="Kobayashi E."/>
            <person name="Shiratori Y."/>
            <person name="Masuda Y."/>
            <person name="Senoo K."/>
        </authorList>
    </citation>
    <scope>NUCLEOTIDE SEQUENCE [LARGE SCALE GENOMIC DNA]</scope>
    <source>
        <strain evidence="9 10">Red803</strain>
    </source>
</reference>
<evidence type="ECO:0000313" key="9">
    <source>
        <dbReference type="EMBL" id="GLH69897.1"/>
    </source>
</evidence>
<comment type="catalytic activity">
    <reaction evidence="1">
        <text>ATP + protein L-histidine = ADP + protein N-phospho-L-histidine.</text>
        <dbReference type="EC" id="2.7.13.3"/>
    </reaction>
</comment>
<accession>A0ABQ5Q5C7</accession>
<evidence type="ECO:0000256" key="4">
    <source>
        <dbReference type="ARBA" id="ARBA00022679"/>
    </source>
</evidence>
<dbReference type="Gene3D" id="1.10.287.130">
    <property type="match status" value="1"/>
</dbReference>
<dbReference type="Proteomes" id="UP001165089">
    <property type="component" value="Unassembled WGS sequence"/>
</dbReference>
<dbReference type="Pfam" id="PF08447">
    <property type="entry name" value="PAS_3"/>
    <property type="match status" value="1"/>
</dbReference>
<dbReference type="InterPro" id="IPR036890">
    <property type="entry name" value="HATPase_C_sf"/>
</dbReference>
<evidence type="ECO:0000259" key="8">
    <source>
        <dbReference type="PROSITE" id="PS50113"/>
    </source>
</evidence>
<evidence type="ECO:0000313" key="10">
    <source>
        <dbReference type="Proteomes" id="UP001165089"/>
    </source>
</evidence>
<dbReference type="SMART" id="SM00387">
    <property type="entry name" value="HATPase_c"/>
    <property type="match status" value="1"/>
</dbReference>
<sequence>MPPPPPEDPARIEPALDEAALRRAILDGAAHAIISTDPQGIIRTFNPAAERLLGYRAEEVVGRTTPALFHDPEEVARRAQALTRELGRPVAPGFEAFVAKARLGLADPQEWTYLRRDGTRVPVALSVSAIRSAEGALAGFMGIAEDLTRAKADRAEADRLLRDLGHLKAALDAAAMISVTDAGGRILEANPLFCALSGYGAAELVGQSHRIVNSGHHPPAFFKELWDTVLAGRVWRGEIRNRAKGGRLYWVDATIAPLLDRQGWPTTFLSLQFDITARKEAEAALRASEESLARAQAVAHLGNWDLDLATGHVGWSAEIYRIFGQTPGSFTPTYERFMAALPPEDQVRVGEALRRSLEEDAPYRIEHRILRPDGEERVVLEQGEVFREAGGRPLSMVGIVQDITERKAVDRLKREFVSTVSHELRTPLTAIKGSLGLLSGGVAGELPGLAKELVATAQKNADRLLILINDILDLEKVETGRMAFDLRDLPLHPLLLQALEDLGGYAQGLEVACELDPAPADLRTARATVDEGRLLQVFGNLLSNAVKFSPPGERVRVRLLRAGRRLRVEVENGGPEIPPPFRERIFHKFAQADGSDSRQRGGTGLGLSIAKALVERMGGHIGFTSEPGRTVFFFELPEVAP</sequence>
<comment type="caution">
    <text evidence="9">The sequence shown here is derived from an EMBL/GenBank/DDBJ whole genome shotgun (WGS) entry which is preliminary data.</text>
</comment>
<evidence type="ECO:0000256" key="1">
    <source>
        <dbReference type="ARBA" id="ARBA00000085"/>
    </source>
</evidence>
<dbReference type="InterPro" id="IPR000700">
    <property type="entry name" value="PAS-assoc_C"/>
</dbReference>
<feature type="domain" description="PAC" evidence="8">
    <location>
        <begin position="107"/>
        <end position="159"/>
    </location>
</feature>
<dbReference type="PANTHER" id="PTHR43304">
    <property type="entry name" value="PHYTOCHROME-LIKE PROTEIN CPH1"/>
    <property type="match status" value="1"/>
</dbReference>
<dbReference type="SUPFAM" id="SSF55874">
    <property type="entry name" value="ATPase domain of HSP90 chaperone/DNA topoisomerase II/histidine kinase"/>
    <property type="match status" value="1"/>
</dbReference>
<dbReference type="EMBL" id="BSDD01000002">
    <property type="protein sequence ID" value="GLH69897.1"/>
    <property type="molecule type" value="Genomic_DNA"/>
</dbReference>
<dbReference type="InterPro" id="IPR005467">
    <property type="entry name" value="His_kinase_dom"/>
</dbReference>
<dbReference type="PRINTS" id="PR00344">
    <property type="entry name" value="BCTRLSENSOR"/>
</dbReference>
<evidence type="ECO:0000256" key="5">
    <source>
        <dbReference type="ARBA" id="ARBA00022777"/>
    </source>
</evidence>
<dbReference type="Gene3D" id="3.30.450.20">
    <property type="entry name" value="PAS domain"/>
    <property type="match status" value="3"/>
</dbReference>
<name>A0ABQ5Q5C7_9BACT</name>
<dbReference type="PANTHER" id="PTHR43304:SF1">
    <property type="entry name" value="PAC DOMAIN-CONTAINING PROTEIN"/>
    <property type="match status" value="1"/>
</dbReference>
<evidence type="ECO:0000256" key="2">
    <source>
        <dbReference type="ARBA" id="ARBA00012438"/>
    </source>
</evidence>
<dbReference type="InterPro" id="IPR001610">
    <property type="entry name" value="PAC"/>
</dbReference>
<feature type="domain" description="PAC" evidence="8">
    <location>
        <begin position="363"/>
        <end position="415"/>
    </location>
</feature>
<dbReference type="PROSITE" id="PS50112">
    <property type="entry name" value="PAS"/>
    <property type="match status" value="2"/>
</dbReference>
<keyword evidence="10" id="KW-1185">Reference proteome</keyword>
<dbReference type="InterPro" id="IPR004358">
    <property type="entry name" value="Sig_transdc_His_kin-like_C"/>
</dbReference>
<protein>
    <recommendedName>
        <fullName evidence="2">histidine kinase</fullName>
        <ecNumber evidence="2">2.7.13.3</ecNumber>
    </recommendedName>
</protein>
<dbReference type="Pfam" id="PF00512">
    <property type="entry name" value="HisKA"/>
    <property type="match status" value="1"/>
</dbReference>
<dbReference type="CDD" id="cd00130">
    <property type="entry name" value="PAS"/>
    <property type="match status" value="3"/>
</dbReference>
<keyword evidence="4" id="KW-0808">Transferase</keyword>
<dbReference type="SMART" id="SM00086">
    <property type="entry name" value="PAC"/>
    <property type="match status" value="3"/>
</dbReference>
<dbReference type="InterPro" id="IPR035965">
    <property type="entry name" value="PAS-like_dom_sf"/>
</dbReference>
<dbReference type="NCBIfam" id="TIGR00229">
    <property type="entry name" value="sensory_box"/>
    <property type="match status" value="3"/>
</dbReference>
<dbReference type="Pfam" id="PF02518">
    <property type="entry name" value="HATPase_c"/>
    <property type="match status" value="1"/>
</dbReference>
<keyword evidence="3" id="KW-0597">Phosphoprotein</keyword>
<dbReference type="SMART" id="SM00091">
    <property type="entry name" value="PAS"/>
    <property type="match status" value="3"/>
</dbReference>
<evidence type="ECO:0000259" key="7">
    <source>
        <dbReference type="PROSITE" id="PS50112"/>
    </source>
</evidence>
<dbReference type="CDD" id="cd00082">
    <property type="entry name" value="HisKA"/>
    <property type="match status" value="1"/>
</dbReference>
<dbReference type="InterPro" id="IPR052162">
    <property type="entry name" value="Sensor_kinase/Photoreceptor"/>
</dbReference>
<dbReference type="InterPro" id="IPR000014">
    <property type="entry name" value="PAS"/>
</dbReference>
<organism evidence="9 10">
    <name type="scientific">Geothrix rubra</name>
    <dbReference type="NCBI Taxonomy" id="2927977"/>
    <lineage>
        <taxon>Bacteria</taxon>
        <taxon>Pseudomonadati</taxon>
        <taxon>Acidobacteriota</taxon>
        <taxon>Holophagae</taxon>
        <taxon>Holophagales</taxon>
        <taxon>Holophagaceae</taxon>
        <taxon>Geothrix</taxon>
    </lineage>
</organism>
<dbReference type="SUPFAM" id="SSF47384">
    <property type="entry name" value="Homodimeric domain of signal transducing histidine kinase"/>
    <property type="match status" value="1"/>
</dbReference>
<feature type="domain" description="Histidine kinase" evidence="6">
    <location>
        <begin position="419"/>
        <end position="640"/>
    </location>
</feature>
<dbReference type="EC" id="2.7.13.3" evidence="2"/>
<dbReference type="RefSeq" id="WP_285724069.1">
    <property type="nucleotide sequence ID" value="NZ_BSDD01000002.1"/>
</dbReference>
<dbReference type="InterPro" id="IPR036097">
    <property type="entry name" value="HisK_dim/P_sf"/>
</dbReference>
<feature type="domain" description="PAC" evidence="8">
    <location>
        <begin position="235"/>
        <end position="287"/>
    </location>
</feature>
<evidence type="ECO:0000259" key="6">
    <source>
        <dbReference type="PROSITE" id="PS50109"/>
    </source>
</evidence>
<dbReference type="InterPro" id="IPR013767">
    <property type="entry name" value="PAS_fold"/>
</dbReference>
<keyword evidence="5" id="KW-0418">Kinase</keyword>
<dbReference type="SMART" id="SM00388">
    <property type="entry name" value="HisKA"/>
    <property type="match status" value="1"/>
</dbReference>
<dbReference type="InterPro" id="IPR013655">
    <property type="entry name" value="PAS_fold_3"/>
</dbReference>
<dbReference type="PROSITE" id="PS50109">
    <property type="entry name" value="HIS_KIN"/>
    <property type="match status" value="1"/>
</dbReference>
<dbReference type="Gene3D" id="3.30.565.10">
    <property type="entry name" value="Histidine kinase-like ATPase, C-terminal domain"/>
    <property type="match status" value="1"/>
</dbReference>
<dbReference type="InterPro" id="IPR003594">
    <property type="entry name" value="HATPase_dom"/>
</dbReference>
<dbReference type="Pfam" id="PF13426">
    <property type="entry name" value="PAS_9"/>
    <property type="match status" value="1"/>
</dbReference>
<gene>
    <name evidence="9" type="ORF">GETHPA_14300</name>
</gene>
<feature type="domain" description="PAS" evidence="7">
    <location>
        <begin position="163"/>
        <end position="218"/>
    </location>
</feature>
<dbReference type="SUPFAM" id="SSF55785">
    <property type="entry name" value="PYP-like sensor domain (PAS domain)"/>
    <property type="match status" value="3"/>
</dbReference>
<proteinExistence type="predicted"/>
<evidence type="ECO:0000256" key="3">
    <source>
        <dbReference type="ARBA" id="ARBA00022553"/>
    </source>
</evidence>